<evidence type="ECO:0000313" key="2">
    <source>
        <dbReference type="EMBL" id="KKL26777.1"/>
    </source>
</evidence>
<evidence type="ECO:0000256" key="1">
    <source>
        <dbReference type="SAM" id="MobiDB-lite"/>
    </source>
</evidence>
<reference evidence="2" key="1">
    <citation type="journal article" date="2015" name="Nature">
        <title>Complex archaea that bridge the gap between prokaryotes and eukaryotes.</title>
        <authorList>
            <person name="Spang A."/>
            <person name="Saw J.H."/>
            <person name="Jorgensen S.L."/>
            <person name="Zaremba-Niedzwiedzka K."/>
            <person name="Martijn J."/>
            <person name="Lind A.E."/>
            <person name="van Eijk R."/>
            <person name="Schleper C."/>
            <person name="Guy L."/>
            <person name="Ettema T.J."/>
        </authorList>
    </citation>
    <scope>NUCLEOTIDE SEQUENCE</scope>
</reference>
<organism evidence="2">
    <name type="scientific">marine sediment metagenome</name>
    <dbReference type="NCBI Taxonomy" id="412755"/>
    <lineage>
        <taxon>unclassified sequences</taxon>
        <taxon>metagenomes</taxon>
        <taxon>ecological metagenomes</taxon>
    </lineage>
</organism>
<sequence length="538" mass="58196">IQKQTDGTLDIVVYGPLSPQQKVGVEQAVRDAKTITQPSSKRYLLEDEARELGYAIERVAVESERMSPLQTGPLKNEYWSIADPSQVKTIPKWQGHQIVVDTTPDGITRLNVTSPSEKFNARIASPEDIGPADRVTAANVRAKLDEFDQVVGPGTFPGPEAEGVVFKKPTEIGRIEEAVPSRVVSGEIVLGPEIERRILSQGVTQDVNEAGWILRDGRLVRGLGGHKEIVGRLPSSIQAGLRDKVTRAEAIVTKPGDEAAHILEAASEEMGAIRIQVHELYEVGAGVDREIFINAPITDAQLQQIMKLVDSHESIFIETRSLGRTGLFEVVDNPNELRAALNDSNAYLGFRDAEPELPLLAVEELDELDKLQGIKGKLSNKQTARLSELEAKAVPPEPPAPNPFEIGGFSRAPQQMQGPRFVGGGPAPDDIGGFSRGGGGGRIGGGGVVEGGPPFEGSEGEEAIAKLTQLINQAQKPRRGQTLLQHEELQRRFKVVSERLRTGEGTPEEIAARAKAALGGPQPKAQFEPVRPFMTESE</sequence>
<dbReference type="EMBL" id="LAZR01035712">
    <property type="protein sequence ID" value="KKL26777.1"/>
    <property type="molecule type" value="Genomic_DNA"/>
</dbReference>
<gene>
    <name evidence="2" type="ORF">LCGC14_2391850</name>
</gene>
<proteinExistence type="predicted"/>
<protein>
    <submittedName>
        <fullName evidence="2">Uncharacterized protein</fullName>
    </submittedName>
</protein>
<feature type="non-terminal residue" evidence="2">
    <location>
        <position position="538"/>
    </location>
</feature>
<name>A0A0F9CK22_9ZZZZ</name>
<accession>A0A0F9CK22</accession>
<feature type="region of interest" description="Disordered" evidence="1">
    <location>
        <begin position="515"/>
        <end position="538"/>
    </location>
</feature>
<comment type="caution">
    <text evidence="2">The sequence shown here is derived from an EMBL/GenBank/DDBJ whole genome shotgun (WGS) entry which is preliminary data.</text>
</comment>
<dbReference type="AlphaFoldDB" id="A0A0F9CK22"/>
<feature type="non-terminal residue" evidence="2">
    <location>
        <position position="1"/>
    </location>
</feature>